<dbReference type="RefSeq" id="WP_330136990.1">
    <property type="nucleotide sequence ID" value="NZ_JAUTXY010000023.1"/>
</dbReference>
<dbReference type="EMBL" id="JAUTXY010000023">
    <property type="protein sequence ID" value="MEE2061849.1"/>
    <property type="molecule type" value="Genomic_DNA"/>
</dbReference>
<comment type="similarity">
    <text evidence="1">Belongs to the UPF0749 family.</text>
</comment>
<dbReference type="Proteomes" id="UP001336020">
    <property type="component" value="Unassembled WGS sequence"/>
</dbReference>
<feature type="region of interest" description="Disordered" evidence="2">
    <location>
        <begin position="149"/>
        <end position="168"/>
    </location>
</feature>
<dbReference type="Pfam" id="PF05949">
    <property type="entry name" value="DUF881"/>
    <property type="match status" value="1"/>
</dbReference>
<evidence type="ECO:0000256" key="2">
    <source>
        <dbReference type="SAM" id="MobiDB-lite"/>
    </source>
</evidence>
<accession>A0ABU7LJX7</accession>
<feature type="transmembrane region" description="Helical" evidence="3">
    <location>
        <begin position="50"/>
        <end position="68"/>
    </location>
</feature>
<sequence length="288" mass="30254">MSRRWEQIPRNPVPSLLKSLLEDHLDPGYAAAAADRAAGRATSSPRRTRTWLVIGSILAGLVLGVAYAENTDREPGADQARTEILDSLRTSDERIATLVARRDELRDTVEQRSAELVAHDAQGAATLDELRAAQVAAAAVPVTGPGITVTLSDPAGRPNLSDPSVRDDTGNTATVLDRDLQSVVNALWGGGAEAVSVGGVRIGPGVTIRQAGGAMLVDNQPVSSPYVVSAVGPQAQMQTDFVVSDAYLRLSGIKQLYGVGFTIAETGELELPAATVRTVESAREAGNR</sequence>
<protein>
    <submittedName>
        <fullName evidence="4">DUF881 domain-containing protein</fullName>
    </submittedName>
</protein>
<evidence type="ECO:0000313" key="4">
    <source>
        <dbReference type="EMBL" id="MEE2061849.1"/>
    </source>
</evidence>
<dbReference type="Gene3D" id="3.30.70.1880">
    <property type="entry name" value="Protein of unknown function DUF881"/>
    <property type="match status" value="1"/>
</dbReference>
<reference evidence="4 5" key="1">
    <citation type="submission" date="2023-07" db="EMBL/GenBank/DDBJ databases">
        <authorList>
            <person name="Girao M."/>
            <person name="Carvalho M.F."/>
        </authorList>
    </citation>
    <scope>NUCLEOTIDE SEQUENCE [LARGE SCALE GENOMIC DNA]</scope>
    <source>
        <strain evidence="4 5">YIM65754</strain>
    </source>
</reference>
<keyword evidence="3" id="KW-1133">Transmembrane helix</keyword>
<organism evidence="4 5">
    <name type="scientific">Rhodococcus artemisiae</name>
    <dbReference type="NCBI Taxonomy" id="714159"/>
    <lineage>
        <taxon>Bacteria</taxon>
        <taxon>Bacillati</taxon>
        <taxon>Actinomycetota</taxon>
        <taxon>Actinomycetes</taxon>
        <taxon>Mycobacteriales</taxon>
        <taxon>Nocardiaceae</taxon>
        <taxon>Rhodococcus</taxon>
    </lineage>
</organism>
<evidence type="ECO:0000256" key="3">
    <source>
        <dbReference type="SAM" id="Phobius"/>
    </source>
</evidence>
<name>A0ABU7LJX7_9NOCA</name>
<keyword evidence="3" id="KW-0472">Membrane</keyword>
<dbReference type="PANTHER" id="PTHR37313:SF1">
    <property type="entry name" value="UPF0749 PROTEIN RV1823"/>
    <property type="match status" value="1"/>
</dbReference>
<evidence type="ECO:0000256" key="1">
    <source>
        <dbReference type="ARBA" id="ARBA00009108"/>
    </source>
</evidence>
<keyword evidence="5" id="KW-1185">Reference proteome</keyword>
<comment type="caution">
    <text evidence="4">The sequence shown here is derived from an EMBL/GenBank/DDBJ whole genome shotgun (WGS) entry which is preliminary data.</text>
</comment>
<keyword evidence="3" id="KW-0812">Transmembrane</keyword>
<dbReference type="InterPro" id="IPR010273">
    <property type="entry name" value="DUF881"/>
</dbReference>
<proteinExistence type="inferred from homology"/>
<gene>
    <name evidence="4" type="ORF">Q7514_30420</name>
</gene>
<dbReference type="PANTHER" id="PTHR37313">
    <property type="entry name" value="UPF0749 PROTEIN RV1825"/>
    <property type="match status" value="1"/>
</dbReference>
<evidence type="ECO:0000313" key="5">
    <source>
        <dbReference type="Proteomes" id="UP001336020"/>
    </source>
</evidence>